<accession>A0A1X7TX03</accession>
<evidence type="ECO:0008006" key="3">
    <source>
        <dbReference type="Google" id="ProtNLM"/>
    </source>
</evidence>
<evidence type="ECO:0000256" key="1">
    <source>
        <dbReference type="SAM" id="Phobius"/>
    </source>
</evidence>
<name>A0A1X7TX03_AMPQE</name>
<dbReference type="AlphaFoldDB" id="A0A1X7TX03"/>
<keyword evidence="1" id="KW-0472">Membrane</keyword>
<sequence>LLESYLVLQHHCQIRVFNSTHDIPGDGNCLFYALSYLICNVPNFEELFNSTLSATRYSICPKCIKIVWASDTDYYTNCNIRYIHIFIFTNSYFCWLGYLNIIWHSL</sequence>
<dbReference type="EnsemblMetazoa" id="Aqu2.1.19823_001">
    <property type="protein sequence ID" value="Aqu2.1.19823_001"/>
    <property type="gene ID" value="Aqu2.1.19823"/>
</dbReference>
<evidence type="ECO:0000313" key="2">
    <source>
        <dbReference type="EnsemblMetazoa" id="Aqu2.1.19823_001"/>
    </source>
</evidence>
<protein>
    <recommendedName>
        <fullName evidence="3">OTU domain-containing protein</fullName>
    </recommendedName>
</protein>
<feature type="transmembrane region" description="Helical" evidence="1">
    <location>
        <begin position="82"/>
        <end position="103"/>
    </location>
</feature>
<dbReference type="InParanoid" id="A0A1X7TX03"/>
<dbReference type="Gene3D" id="3.90.70.80">
    <property type="match status" value="1"/>
</dbReference>
<keyword evidence="1" id="KW-1133">Transmembrane helix</keyword>
<reference evidence="2" key="1">
    <citation type="submission" date="2017-05" db="UniProtKB">
        <authorList>
            <consortium name="EnsemblMetazoa"/>
        </authorList>
    </citation>
    <scope>IDENTIFICATION</scope>
</reference>
<proteinExistence type="predicted"/>
<organism evidence="2">
    <name type="scientific">Amphimedon queenslandica</name>
    <name type="common">Sponge</name>
    <dbReference type="NCBI Taxonomy" id="400682"/>
    <lineage>
        <taxon>Eukaryota</taxon>
        <taxon>Metazoa</taxon>
        <taxon>Porifera</taxon>
        <taxon>Demospongiae</taxon>
        <taxon>Heteroscleromorpha</taxon>
        <taxon>Haplosclerida</taxon>
        <taxon>Niphatidae</taxon>
        <taxon>Amphimedon</taxon>
    </lineage>
</organism>
<keyword evidence="1" id="KW-0812">Transmembrane</keyword>